<protein>
    <submittedName>
        <fullName evidence="1">Uncharacterized protein</fullName>
    </submittedName>
</protein>
<comment type="caution">
    <text evidence="1">The sequence shown here is derived from an EMBL/GenBank/DDBJ whole genome shotgun (WGS) entry which is preliminary data.</text>
</comment>
<dbReference type="Proteomes" id="UP000177506">
    <property type="component" value="Unassembled WGS sequence"/>
</dbReference>
<proteinExistence type="predicted"/>
<reference evidence="1 2" key="1">
    <citation type="submission" date="2016-08" db="EMBL/GenBank/DDBJ databases">
        <title>Hymenobacter coccineus sp. nov., Hymenobacter lapidarius sp. nov. and Hymenobacter glacialis sp. nov., isolated from Antarctic soil.</title>
        <authorList>
            <person name="Sedlacek I."/>
            <person name="Kralova S."/>
            <person name="Kyrova K."/>
            <person name="Maslanova I."/>
            <person name="Stankova E."/>
            <person name="Vrbovska V."/>
            <person name="Nemec M."/>
            <person name="Bartak M."/>
            <person name="Svec P."/>
            <person name="Busse H.-J."/>
            <person name="Pantucek R."/>
        </authorList>
    </citation>
    <scope>NUCLEOTIDE SEQUENCE [LARGE SCALE GENOMIC DNA]</scope>
    <source>
        <strain evidence="1 2">CCM 8649</strain>
    </source>
</reference>
<evidence type="ECO:0000313" key="2">
    <source>
        <dbReference type="Proteomes" id="UP000177506"/>
    </source>
</evidence>
<keyword evidence="2" id="KW-1185">Reference proteome</keyword>
<sequence>MSETADDFVVVIRRRLAAGEAPGPALLLAQVRGQVAYAAQAPVGGAAPVVARLPKAKFAPGLAHITLSMRRARPSASGWCLCPTRPAYAWC</sequence>
<organism evidence="1 2">
    <name type="scientific">Hymenobacter coccineus</name>
    <dbReference type="NCBI Taxonomy" id="1908235"/>
    <lineage>
        <taxon>Bacteria</taxon>
        <taxon>Pseudomonadati</taxon>
        <taxon>Bacteroidota</taxon>
        <taxon>Cytophagia</taxon>
        <taxon>Cytophagales</taxon>
        <taxon>Hymenobacteraceae</taxon>
        <taxon>Hymenobacter</taxon>
    </lineage>
</organism>
<evidence type="ECO:0000313" key="1">
    <source>
        <dbReference type="EMBL" id="OGX90898.1"/>
    </source>
</evidence>
<dbReference type="AlphaFoldDB" id="A0A1G1TJ63"/>
<dbReference type="EMBL" id="MDZA01000109">
    <property type="protein sequence ID" value="OGX90898.1"/>
    <property type="molecule type" value="Genomic_DNA"/>
</dbReference>
<accession>A0A1G1TJ63</accession>
<gene>
    <name evidence="1" type="ORF">BEN49_21790</name>
</gene>
<name>A0A1G1TJ63_9BACT</name>
<dbReference type="RefSeq" id="WP_070742479.1">
    <property type="nucleotide sequence ID" value="NZ_MDZA01000109.1"/>
</dbReference>